<dbReference type="OMA" id="PYRCMEW"/>
<evidence type="ECO:0000256" key="3">
    <source>
        <dbReference type="ARBA" id="ARBA00022771"/>
    </source>
</evidence>
<dbReference type="RefSeq" id="XP_009063225.1">
    <property type="nucleotide sequence ID" value="XM_009064977.1"/>
</dbReference>
<keyword evidence="3 5" id="KW-0863">Zinc-finger</keyword>
<evidence type="ECO:0000313" key="8">
    <source>
        <dbReference type="Proteomes" id="UP000030746"/>
    </source>
</evidence>
<gene>
    <name evidence="7" type="ORF">LOTGIDRAFT_129968</name>
</gene>
<keyword evidence="8" id="KW-1185">Reference proteome</keyword>
<dbReference type="FunFam" id="3.30.160.60:FF:002343">
    <property type="entry name" value="Zinc finger protein 33A"/>
    <property type="match status" value="1"/>
</dbReference>
<dbReference type="CTD" id="20233017"/>
<dbReference type="GO" id="GO:0000977">
    <property type="term" value="F:RNA polymerase II transcription regulatory region sequence-specific DNA binding"/>
    <property type="evidence" value="ECO:0007669"/>
    <property type="project" value="TreeGrafter"/>
</dbReference>
<dbReference type="PANTHER" id="PTHR24379">
    <property type="entry name" value="KRAB AND ZINC FINGER DOMAIN-CONTAINING"/>
    <property type="match status" value="1"/>
</dbReference>
<evidence type="ECO:0000256" key="4">
    <source>
        <dbReference type="ARBA" id="ARBA00022833"/>
    </source>
</evidence>
<evidence type="ECO:0000313" key="7">
    <source>
        <dbReference type="EMBL" id="ESO85969.1"/>
    </source>
</evidence>
<evidence type="ECO:0000256" key="1">
    <source>
        <dbReference type="ARBA" id="ARBA00022723"/>
    </source>
</evidence>
<dbReference type="FunFam" id="3.30.160.60:FF:000557">
    <property type="entry name" value="zinc finger and SCAN domain-containing protein 29"/>
    <property type="match status" value="1"/>
</dbReference>
<dbReference type="SUPFAM" id="SSF57667">
    <property type="entry name" value="beta-beta-alpha zinc fingers"/>
    <property type="match status" value="2"/>
</dbReference>
<dbReference type="InterPro" id="IPR036236">
    <property type="entry name" value="Znf_C2H2_sf"/>
</dbReference>
<dbReference type="KEGG" id="lgi:LOTGIDRAFT_129968"/>
<keyword evidence="4" id="KW-0862">Zinc</keyword>
<dbReference type="SMART" id="SM00355">
    <property type="entry name" value="ZnF_C2H2"/>
    <property type="match status" value="3"/>
</dbReference>
<dbReference type="HOGENOM" id="CLU_002678_42_11_1"/>
<dbReference type="Pfam" id="PF13894">
    <property type="entry name" value="zf-C2H2_4"/>
    <property type="match status" value="1"/>
</dbReference>
<evidence type="ECO:0000256" key="2">
    <source>
        <dbReference type="ARBA" id="ARBA00022737"/>
    </source>
</evidence>
<dbReference type="Pfam" id="PF00096">
    <property type="entry name" value="zf-C2H2"/>
    <property type="match status" value="2"/>
</dbReference>
<reference evidence="7 8" key="1">
    <citation type="journal article" date="2013" name="Nature">
        <title>Insights into bilaterian evolution from three spiralian genomes.</title>
        <authorList>
            <person name="Simakov O."/>
            <person name="Marletaz F."/>
            <person name="Cho S.J."/>
            <person name="Edsinger-Gonzales E."/>
            <person name="Havlak P."/>
            <person name="Hellsten U."/>
            <person name="Kuo D.H."/>
            <person name="Larsson T."/>
            <person name="Lv J."/>
            <person name="Arendt D."/>
            <person name="Savage R."/>
            <person name="Osoegawa K."/>
            <person name="de Jong P."/>
            <person name="Grimwood J."/>
            <person name="Chapman J.A."/>
            <person name="Shapiro H."/>
            <person name="Aerts A."/>
            <person name="Otillar R.P."/>
            <person name="Terry A.Y."/>
            <person name="Boore J.L."/>
            <person name="Grigoriev I.V."/>
            <person name="Lindberg D.R."/>
            <person name="Seaver E.C."/>
            <person name="Weisblat D.A."/>
            <person name="Putnam N.H."/>
            <person name="Rokhsar D.S."/>
        </authorList>
    </citation>
    <scope>NUCLEOTIDE SEQUENCE [LARGE SCALE GENOMIC DNA]</scope>
</reference>
<dbReference type="GeneID" id="20233017"/>
<evidence type="ECO:0000259" key="6">
    <source>
        <dbReference type="PROSITE" id="PS50157"/>
    </source>
</evidence>
<dbReference type="PROSITE" id="PS50157">
    <property type="entry name" value="ZINC_FINGER_C2H2_2"/>
    <property type="match status" value="3"/>
</dbReference>
<feature type="domain" description="C2H2-type" evidence="6">
    <location>
        <begin position="70"/>
        <end position="98"/>
    </location>
</feature>
<keyword evidence="2" id="KW-0677">Repeat</keyword>
<dbReference type="STRING" id="225164.V4BAI5"/>
<evidence type="ECO:0000256" key="5">
    <source>
        <dbReference type="PROSITE-ProRule" id="PRU00042"/>
    </source>
</evidence>
<dbReference type="Gene3D" id="3.30.160.60">
    <property type="entry name" value="Classic Zinc Finger"/>
    <property type="match status" value="2"/>
</dbReference>
<dbReference type="PANTHER" id="PTHR24379:SF127">
    <property type="entry name" value="BLOODY FINGERS-RELATED"/>
    <property type="match status" value="1"/>
</dbReference>
<dbReference type="OrthoDB" id="8922241at2759"/>
<feature type="domain" description="C2H2-type" evidence="6">
    <location>
        <begin position="42"/>
        <end position="69"/>
    </location>
</feature>
<dbReference type="GO" id="GO:0000981">
    <property type="term" value="F:DNA-binding transcription factor activity, RNA polymerase II-specific"/>
    <property type="evidence" value="ECO:0007669"/>
    <property type="project" value="TreeGrafter"/>
</dbReference>
<dbReference type="GO" id="GO:0008270">
    <property type="term" value="F:zinc ion binding"/>
    <property type="evidence" value="ECO:0007669"/>
    <property type="project" value="UniProtKB-KW"/>
</dbReference>
<organism evidence="7 8">
    <name type="scientific">Lottia gigantea</name>
    <name type="common">Giant owl limpet</name>
    <dbReference type="NCBI Taxonomy" id="225164"/>
    <lineage>
        <taxon>Eukaryota</taxon>
        <taxon>Metazoa</taxon>
        <taxon>Spiralia</taxon>
        <taxon>Lophotrochozoa</taxon>
        <taxon>Mollusca</taxon>
        <taxon>Gastropoda</taxon>
        <taxon>Patellogastropoda</taxon>
        <taxon>Lottioidea</taxon>
        <taxon>Lottiidae</taxon>
        <taxon>Lottia</taxon>
    </lineage>
</organism>
<keyword evidence="1" id="KW-0479">Metal-binding</keyword>
<protein>
    <recommendedName>
        <fullName evidence="6">C2H2-type domain-containing protein</fullName>
    </recommendedName>
</protein>
<feature type="domain" description="C2H2-type" evidence="6">
    <location>
        <begin position="14"/>
        <end position="41"/>
    </location>
</feature>
<dbReference type="GO" id="GO:0005634">
    <property type="term" value="C:nucleus"/>
    <property type="evidence" value="ECO:0007669"/>
    <property type="project" value="TreeGrafter"/>
</dbReference>
<dbReference type="EMBL" id="KB203188">
    <property type="protein sequence ID" value="ESO85969.1"/>
    <property type="molecule type" value="Genomic_DNA"/>
</dbReference>
<name>V4BAI5_LOTGI</name>
<accession>V4BAI5</accession>
<dbReference type="Proteomes" id="UP000030746">
    <property type="component" value="Unassembled WGS sequence"/>
</dbReference>
<sequence length="125" mass="14558">MKRHHRIHSGSTPYKCDLCGQSFRHYNSLTVHKRMHTGQRPYVCDICGRSYVLMSHLKAHRETHGGGKRRECDLCDMSYASANGLRRHKAKVHKGGKKCEYLEEVQEQEDIIIELPVEQVEYFTV</sequence>
<dbReference type="PROSITE" id="PS00028">
    <property type="entry name" value="ZINC_FINGER_C2H2_1"/>
    <property type="match status" value="3"/>
</dbReference>
<proteinExistence type="predicted"/>
<dbReference type="AlphaFoldDB" id="V4BAI5"/>
<dbReference type="InterPro" id="IPR013087">
    <property type="entry name" value="Znf_C2H2_type"/>
</dbReference>